<dbReference type="CDD" id="cd06578">
    <property type="entry name" value="HemD"/>
    <property type="match status" value="1"/>
</dbReference>
<dbReference type="Gene3D" id="3.30.950.10">
    <property type="entry name" value="Methyltransferase, Cobalt-precorrin-4 Transmethylase, Domain 2"/>
    <property type="match status" value="1"/>
</dbReference>
<dbReference type="PROSITE" id="PS00839">
    <property type="entry name" value="SUMT_1"/>
    <property type="match status" value="1"/>
</dbReference>
<evidence type="ECO:0000256" key="4">
    <source>
        <dbReference type="ARBA" id="ARBA00022691"/>
    </source>
</evidence>
<accession>A0A1T4MI28</accession>
<dbReference type="Proteomes" id="UP000190625">
    <property type="component" value="Unassembled WGS sequence"/>
</dbReference>
<keyword evidence="5" id="KW-0627">Porphyrin biosynthesis</keyword>
<feature type="domain" description="Tetrapyrrole biosynthesis uroporphyrinogen III synthase" evidence="7">
    <location>
        <begin position="268"/>
        <end position="495"/>
    </location>
</feature>
<dbReference type="RefSeq" id="WP_078809950.1">
    <property type="nucleotide sequence ID" value="NZ_FUWM01000011.1"/>
</dbReference>
<evidence type="ECO:0000313" key="9">
    <source>
        <dbReference type="Proteomes" id="UP000190625"/>
    </source>
</evidence>
<feature type="domain" description="Tetrapyrrole methylase" evidence="6">
    <location>
        <begin position="5"/>
        <end position="217"/>
    </location>
</feature>
<dbReference type="EC" id="2.1.1.107" evidence="1"/>
<keyword evidence="4" id="KW-0949">S-adenosyl-L-methionine</keyword>
<dbReference type="InterPro" id="IPR006366">
    <property type="entry name" value="CobA/CysG_C"/>
</dbReference>
<dbReference type="Pfam" id="PF02602">
    <property type="entry name" value="HEM4"/>
    <property type="match status" value="1"/>
</dbReference>
<protein>
    <recommendedName>
        <fullName evidence="1">uroporphyrinogen-III C-methyltransferase</fullName>
        <ecNumber evidence="1">2.1.1.107</ecNumber>
    </recommendedName>
</protein>
<dbReference type="InterPro" id="IPR003754">
    <property type="entry name" value="4pyrrol_synth_uPrphyn_synth"/>
</dbReference>
<dbReference type="InterPro" id="IPR000878">
    <property type="entry name" value="4pyrrol_Mease"/>
</dbReference>
<dbReference type="NCBIfam" id="NF004790">
    <property type="entry name" value="PRK06136.1"/>
    <property type="match status" value="1"/>
</dbReference>
<dbReference type="SUPFAM" id="SSF53790">
    <property type="entry name" value="Tetrapyrrole methylase"/>
    <property type="match status" value="1"/>
</dbReference>
<dbReference type="CDD" id="cd11642">
    <property type="entry name" value="SUMT"/>
    <property type="match status" value="1"/>
</dbReference>
<dbReference type="InterPro" id="IPR014776">
    <property type="entry name" value="4pyrrole_Mease_sub2"/>
</dbReference>
<dbReference type="Gene3D" id="3.40.50.10090">
    <property type="match status" value="2"/>
</dbReference>
<dbReference type="SUPFAM" id="SSF69618">
    <property type="entry name" value="HemD-like"/>
    <property type="match status" value="1"/>
</dbReference>
<dbReference type="GO" id="GO:0019354">
    <property type="term" value="P:siroheme biosynthetic process"/>
    <property type="evidence" value="ECO:0007669"/>
    <property type="project" value="InterPro"/>
</dbReference>
<sequence length="503" mass="55208">MKKGKVFLVGAGPGDPKLITVKGLEAIKDADVLIYDYLANPQLLTEASEEVELIYVGKKAGDHTYSQGKINDIIVQKAKEGKVITRLKGGDPFIFGRGGEEAEYLREHGVEFEIVPGITSPIAVPAYAGIPLTHRDFNSSVAFVTGHEDPTKDESNIDWEKLSTATGTIVFLMGVGNLPNIVKQLKKHGRDPETSVALIRWGTRPEQETVVGNLNTIVKKVKEAELKPPAITLVGDVVELRERLQWFDNKDLFGKRILVTRSRKQASRLSKKLYELGADPVECPAIKIVPPEDFKSLDKKLLKADEYDWVVFTSVNGVKGVINRLKELNKDVRAFGNAKICAIGSKTAEELEKSGLKVDYVPEKYVAESIVEGLDEDLSNQKFLLPRANIARDALPAGLKEKGAKVDNVVAYKTITGEGNKEALKLINEEEVDIITFTSSSTVRNFVKMLGDRDHEELLADVTIACIGPITADTAGDLGLDVDIIAEEYTIDGLVDALLKYVK</sequence>
<dbReference type="GO" id="GO:0004851">
    <property type="term" value="F:uroporphyrin-III C-methyltransferase activity"/>
    <property type="evidence" value="ECO:0007669"/>
    <property type="project" value="UniProtKB-EC"/>
</dbReference>
<evidence type="ECO:0000256" key="2">
    <source>
        <dbReference type="ARBA" id="ARBA00022603"/>
    </source>
</evidence>
<dbReference type="FunFam" id="3.40.50.10090:FF:000001">
    <property type="entry name" value="Bifunctional uroporphyrinogen-III C-methyltransferase/uroporphyrinogen-III synthase"/>
    <property type="match status" value="1"/>
</dbReference>
<keyword evidence="2 8" id="KW-0489">Methyltransferase</keyword>
<gene>
    <name evidence="8" type="ORF">SAMN02745118_01473</name>
</gene>
<evidence type="ECO:0000313" key="8">
    <source>
        <dbReference type="EMBL" id="SJZ66573.1"/>
    </source>
</evidence>
<dbReference type="InterPro" id="IPR050161">
    <property type="entry name" value="Siro_Cobalamin_biosynth"/>
</dbReference>
<evidence type="ECO:0000256" key="5">
    <source>
        <dbReference type="ARBA" id="ARBA00023244"/>
    </source>
</evidence>
<evidence type="ECO:0000259" key="7">
    <source>
        <dbReference type="Pfam" id="PF02602"/>
    </source>
</evidence>
<keyword evidence="3 8" id="KW-0808">Transferase</keyword>
<dbReference type="Pfam" id="PF00590">
    <property type="entry name" value="TP_methylase"/>
    <property type="match status" value="1"/>
</dbReference>
<dbReference type="EMBL" id="FUWM01000011">
    <property type="protein sequence ID" value="SJZ66573.1"/>
    <property type="molecule type" value="Genomic_DNA"/>
</dbReference>
<evidence type="ECO:0000256" key="3">
    <source>
        <dbReference type="ARBA" id="ARBA00022679"/>
    </source>
</evidence>
<dbReference type="InterPro" id="IPR035996">
    <property type="entry name" value="4pyrrol_Methylase_sf"/>
</dbReference>
<dbReference type="FunFam" id="3.30.950.10:FF:000001">
    <property type="entry name" value="Siroheme synthase"/>
    <property type="match status" value="1"/>
</dbReference>
<dbReference type="InterPro" id="IPR036108">
    <property type="entry name" value="4pyrrol_syn_uPrphyn_synt_sf"/>
</dbReference>
<dbReference type="Gene3D" id="3.40.1010.10">
    <property type="entry name" value="Cobalt-precorrin-4 Transmethylase, Domain 1"/>
    <property type="match status" value="1"/>
</dbReference>
<dbReference type="PANTHER" id="PTHR45790">
    <property type="entry name" value="SIROHEME SYNTHASE-RELATED"/>
    <property type="match status" value="1"/>
</dbReference>
<dbReference type="InterPro" id="IPR014777">
    <property type="entry name" value="4pyrrole_Mease_sub1"/>
</dbReference>
<dbReference type="GO" id="GO:0004852">
    <property type="term" value="F:uroporphyrinogen-III synthase activity"/>
    <property type="evidence" value="ECO:0007669"/>
    <property type="project" value="InterPro"/>
</dbReference>
<dbReference type="OrthoDB" id="9815856at2"/>
<reference evidence="9" key="1">
    <citation type="submission" date="2017-02" db="EMBL/GenBank/DDBJ databases">
        <authorList>
            <person name="Varghese N."/>
            <person name="Submissions S."/>
        </authorList>
    </citation>
    <scope>NUCLEOTIDE SEQUENCE [LARGE SCALE GENOMIC DNA]</scope>
    <source>
        <strain evidence="9">ATCC BAA-73</strain>
    </source>
</reference>
<dbReference type="STRING" id="142842.SAMN02745118_01473"/>
<dbReference type="GO" id="GO:0032259">
    <property type="term" value="P:methylation"/>
    <property type="evidence" value="ECO:0007669"/>
    <property type="project" value="UniProtKB-KW"/>
</dbReference>
<proteinExistence type="predicted"/>
<dbReference type="InterPro" id="IPR003043">
    <property type="entry name" value="Uropor_MeTrfase_CS"/>
</dbReference>
<dbReference type="NCBIfam" id="TIGR01469">
    <property type="entry name" value="cobA_cysG_Cterm"/>
    <property type="match status" value="1"/>
</dbReference>
<dbReference type="PANTHER" id="PTHR45790:SF3">
    <property type="entry name" value="S-ADENOSYL-L-METHIONINE-DEPENDENT UROPORPHYRINOGEN III METHYLTRANSFERASE, CHLOROPLASTIC"/>
    <property type="match status" value="1"/>
</dbReference>
<evidence type="ECO:0000259" key="6">
    <source>
        <dbReference type="Pfam" id="PF00590"/>
    </source>
</evidence>
<name>A0A1T4MI28_9FIRM</name>
<dbReference type="FunFam" id="3.40.1010.10:FF:000001">
    <property type="entry name" value="Siroheme synthase"/>
    <property type="match status" value="1"/>
</dbReference>
<dbReference type="AlphaFoldDB" id="A0A1T4MI28"/>
<organism evidence="8 9">
    <name type="scientific">Selenihalanaerobacter shriftii</name>
    <dbReference type="NCBI Taxonomy" id="142842"/>
    <lineage>
        <taxon>Bacteria</taxon>
        <taxon>Bacillati</taxon>
        <taxon>Bacillota</taxon>
        <taxon>Clostridia</taxon>
        <taxon>Halanaerobiales</taxon>
        <taxon>Halobacteroidaceae</taxon>
        <taxon>Selenihalanaerobacter</taxon>
    </lineage>
</organism>
<evidence type="ECO:0000256" key="1">
    <source>
        <dbReference type="ARBA" id="ARBA00012162"/>
    </source>
</evidence>
<keyword evidence="9" id="KW-1185">Reference proteome</keyword>